<protein>
    <recommendedName>
        <fullName evidence="5">DUF3185 family protein</fullName>
    </recommendedName>
</protein>
<evidence type="ECO:0000313" key="4">
    <source>
        <dbReference type="Proteomes" id="UP000606008"/>
    </source>
</evidence>
<dbReference type="Proteomes" id="UP000606008">
    <property type="component" value="Unassembled WGS sequence"/>
</dbReference>
<dbReference type="EMBL" id="WAEL01000007">
    <property type="protein sequence ID" value="NID12201.1"/>
    <property type="molecule type" value="Genomic_DNA"/>
</dbReference>
<keyword evidence="4" id="KW-1185">Reference proteome</keyword>
<proteinExistence type="predicted"/>
<reference evidence="4" key="2">
    <citation type="submission" date="2023-07" db="EMBL/GenBank/DDBJ databases">
        <authorList>
            <person name="Jung D.-H."/>
        </authorList>
    </citation>
    <scope>NUCLEOTIDE SEQUENCE [LARGE SCALE GENOMIC DNA]</scope>
    <source>
        <strain evidence="4">JA-25</strain>
    </source>
</reference>
<organism evidence="3 4">
    <name type="scientific">Fibrivirga algicola</name>
    <dbReference type="NCBI Taxonomy" id="2950420"/>
    <lineage>
        <taxon>Bacteria</taxon>
        <taxon>Pseudomonadati</taxon>
        <taxon>Bacteroidota</taxon>
        <taxon>Cytophagia</taxon>
        <taxon>Cytophagales</taxon>
        <taxon>Spirosomataceae</taxon>
        <taxon>Fibrivirga</taxon>
    </lineage>
</organism>
<name>A0ABX0QLQ4_9BACT</name>
<evidence type="ECO:0000313" key="3">
    <source>
        <dbReference type="EMBL" id="NID12201.1"/>
    </source>
</evidence>
<comment type="caution">
    <text evidence="3">The sequence shown here is derived from an EMBL/GenBank/DDBJ whole genome shotgun (WGS) entry which is preliminary data.</text>
</comment>
<evidence type="ECO:0000256" key="2">
    <source>
        <dbReference type="SAM" id="SignalP"/>
    </source>
</evidence>
<gene>
    <name evidence="3" type="ORF">F7231_18655</name>
</gene>
<feature type="chain" id="PRO_5047189844" description="DUF3185 family protein" evidence="2">
    <location>
        <begin position="21"/>
        <end position="60"/>
    </location>
</feature>
<keyword evidence="1" id="KW-0812">Transmembrane</keyword>
<evidence type="ECO:0008006" key="5">
    <source>
        <dbReference type="Google" id="ProtNLM"/>
    </source>
</evidence>
<keyword evidence="1" id="KW-1133">Transmembrane helix</keyword>
<accession>A0ABX0QLQ4</accession>
<keyword evidence="1" id="KW-0472">Membrane</keyword>
<keyword evidence="2" id="KW-0732">Signal</keyword>
<evidence type="ECO:0000256" key="1">
    <source>
        <dbReference type="SAM" id="Phobius"/>
    </source>
</evidence>
<sequence length="60" mass="6030">MKKALLSTACLLLVAVGAFAQVHRDTDGSTSSGIDLLSVGIGIVIGLVVGYLAGSRSKKA</sequence>
<reference evidence="4" key="1">
    <citation type="submission" date="2019-09" db="EMBL/GenBank/DDBJ databases">
        <authorList>
            <person name="Jung D.-H."/>
        </authorList>
    </citation>
    <scope>NUCLEOTIDE SEQUENCE [LARGE SCALE GENOMIC DNA]</scope>
    <source>
        <strain evidence="4">JA-25</strain>
    </source>
</reference>
<feature type="signal peptide" evidence="2">
    <location>
        <begin position="1"/>
        <end position="20"/>
    </location>
</feature>
<feature type="transmembrane region" description="Helical" evidence="1">
    <location>
        <begin position="36"/>
        <end position="54"/>
    </location>
</feature>
<dbReference type="RefSeq" id="WP_166693042.1">
    <property type="nucleotide sequence ID" value="NZ_WAEL01000007.1"/>
</dbReference>